<gene>
    <name evidence="1" type="ORF">ELS83_04680</name>
</gene>
<protein>
    <recommendedName>
        <fullName evidence="3">Molybdopterin-guanine dinucleotide biosynthesis protein B (MobB) domain-containing protein</fullName>
    </recommendedName>
</protein>
<keyword evidence="2" id="KW-1185">Reference proteome</keyword>
<comment type="caution">
    <text evidence="1">The sequence shown here is derived from an EMBL/GenBank/DDBJ whole genome shotgun (WGS) entry which is preliminary data.</text>
</comment>
<evidence type="ECO:0000313" key="2">
    <source>
        <dbReference type="Proteomes" id="UP000732105"/>
    </source>
</evidence>
<dbReference type="RefSeq" id="WP_171594385.1">
    <property type="nucleotide sequence ID" value="NZ_RZNH01000005.1"/>
</dbReference>
<reference evidence="1 2" key="1">
    <citation type="submission" date="2018-12" db="EMBL/GenBank/DDBJ databases">
        <title>Marinifilum JC070 sp. nov., a marine bacterium isolated from Yongle Blue Hole in the South China Sea.</title>
        <authorList>
            <person name="Fu T."/>
        </authorList>
    </citation>
    <scope>NUCLEOTIDE SEQUENCE [LARGE SCALE GENOMIC DNA]</scope>
    <source>
        <strain evidence="1 2">JC070</strain>
    </source>
</reference>
<proteinExistence type="predicted"/>
<dbReference type="InterPro" id="IPR027417">
    <property type="entry name" value="P-loop_NTPase"/>
</dbReference>
<dbReference type="EMBL" id="RZNH01000005">
    <property type="protein sequence ID" value="NOU59105.1"/>
    <property type="molecule type" value="Genomic_DNA"/>
</dbReference>
<evidence type="ECO:0000313" key="1">
    <source>
        <dbReference type="EMBL" id="NOU59105.1"/>
    </source>
</evidence>
<accession>A0ABX1WT35</accession>
<organism evidence="1 2">
    <name type="scientific">Marinifilum caeruleilacunae</name>
    <dbReference type="NCBI Taxonomy" id="2499076"/>
    <lineage>
        <taxon>Bacteria</taxon>
        <taxon>Pseudomonadati</taxon>
        <taxon>Bacteroidota</taxon>
        <taxon>Bacteroidia</taxon>
        <taxon>Marinilabiliales</taxon>
        <taxon>Marinifilaceae</taxon>
    </lineage>
</organism>
<name>A0ABX1WT35_9BACT</name>
<sequence length="181" mass="20716">MSKKREHIILLAGNGQNVGKTLFACRLIESLKSKFDVVGIKICPHFHELPADTIFIKKTDDYQIIKEYKEEGSKDSNRLLSAGAKEVYYIQAKDDKLKEVLDLLDNMISSLGPVIIESGGLRNILKPGLFLMIENKNNKKLKPQTIDYRKLADVNIEFDGEQFNFDPKNIEFSNQKWVIKN</sequence>
<dbReference type="Gene3D" id="3.40.50.300">
    <property type="entry name" value="P-loop containing nucleotide triphosphate hydrolases"/>
    <property type="match status" value="1"/>
</dbReference>
<dbReference type="Proteomes" id="UP000732105">
    <property type="component" value="Unassembled WGS sequence"/>
</dbReference>
<evidence type="ECO:0008006" key="3">
    <source>
        <dbReference type="Google" id="ProtNLM"/>
    </source>
</evidence>